<dbReference type="KEGG" id="peo:AS203_04785"/>
<dbReference type="STRING" id="76123.AS203_04785"/>
<dbReference type="AlphaFoldDB" id="A0A0S2KJI6"/>
<accession>A0A0S2KJI6</accession>
<organism evidence="2 3">
    <name type="scientific">Hoylesella enoeca</name>
    <dbReference type="NCBI Taxonomy" id="76123"/>
    <lineage>
        <taxon>Bacteria</taxon>
        <taxon>Pseudomonadati</taxon>
        <taxon>Bacteroidota</taxon>
        <taxon>Bacteroidia</taxon>
        <taxon>Bacteroidales</taxon>
        <taxon>Prevotellaceae</taxon>
        <taxon>Hoylesella</taxon>
    </lineage>
</organism>
<evidence type="ECO:0000259" key="1">
    <source>
        <dbReference type="Pfam" id="PF13612"/>
    </source>
</evidence>
<dbReference type="eggNOG" id="COG3039">
    <property type="taxonomic scope" value="Bacteria"/>
</dbReference>
<evidence type="ECO:0000313" key="2">
    <source>
        <dbReference type="EMBL" id="ALO48481.1"/>
    </source>
</evidence>
<dbReference type="InterPro" id="IPR025668">
    <property type="entry name" value="Tnp_DDE_dom"/>
</dbReference>
<keyword evidence="3" id="KW-1185">Reference proteome</keyword>
<dbReference type="Proteomes" id="UP000056252">
    <property type="component" value="Chromosome"/>
</dbReference>
<proteinExistence type="predicted"/>
<gene>
    <name evidence="2" type="ORF">AS203_04785</name>
</gene>
<protein>
    <recommendedName>
        <fullName evidence="1">Transposase DDE domain-containing protein</fullName>
    </recommendedName>
</protein>
<reference evidence="3" key="1">
    <citation type="submission" date="2015-11" db="EMBL/GenBank/DDBJ databases">
        <authorList>
            <person name="Holder M.E."/>
            <person name="Ajami N.J."/>
            <person name="Petrosino J.F."/>
        </authorList>
    </citation>
    <scope>NUCLEOTIDE SEQUENCE [LARGE SCALE GENOMIC DNA]</scope>
    <source>
        <strain evidence="3">F0113</strain>
    </source>
</reference>
<name>A0A0S2KJI6_9BACT</name>
<dbReference type="Pfam" id="PF13612">
    <property type="entry name" value="DDE_Tnp_1_3"/>
    <property type="match status" value="1"/>
</dbReference>
<evidence type="ECO:0000313" key="3">
    <source>
        <dbReference type="Proteomes" id="UP000056252"/>
    </source>
</evidence>
<sequence>MDDRDSRVWNVFTKVLYGKVLADRGYIKQELFESLFCQGIQLVHGLKAKMKNKLMPLWDKLMLRKRYIIDKPEALPVSIEKSRQLELF</sequence>
<dbReference type="EMBL" id="CP013195">
    <property type="protein sequence ID" value="ALO48481.1"/>
    <property type="molecule type" value="Genomic_DNA"/>
</dbReference>
<feature type="domain" description="Transposase DDE" evidence="1">
    <location>
        <begin position="5"/>
        <end position="70"/>
    </location>
</feature>